<dbReference type="OrthoDB" id="5282002at2759"/>
<gene>
    <name evidence="6" type="ORF">CVT26_007760</name>
</gene>
<keyword evidence="1" id="KW-0479">Metal-binding</keyword>
<dbReference type="SUPFAM" id="SSF144232">
    <property type="entry name" value="HIT/MYND zinc finger-like"/>
    <property type="match status" value="1"/>
</dbReference>
<proteinExistence type="predicted"/>
<sequence length="668" mass="75803">MNREVQRRPLYQYDGRLRALAKQLDGLQGDFEAKKMALTDYLHEANEQELVRLCTSPSQSGEDKQEAASQAPYDGYALAQRHGLKRVFDDWHMRKAAKCASKPFERLACGNFRSLPEDVLDCKNEGKMACGQCKLVSYCSKECQKAHWKAHKENWQPVWVDDNRRPDFGKDGPRIWKNIPAIDVLNWSENERTATPPRLAIAYVKPIASCQELKSRMIGSSDLPNVIRTVNELPSRFTGELVILLNGYKQPVSFIRSVLALLILTIITDIPLAAETALHFLTSAFYQIPHDHVRQFVARDLIMAVKSGNTFSLDLGKNSTIRGIISETSLNRLLEHAKRRASFEHATLEYKKARFLTTQRDRCERHFCHLKPPHREAFWKSRGSGFTYPAGGPVRANAPNAYLFSPDEKWLQDDMAYPTDEWNIEDVVAAGLAHGCPTGDIFGCFYFYLSNQLRTFAKRLRNLNISFRIVEQDPRLLAKHLGLGVYSASLGLPKNVIFDRIDMSNLADNEEVGGIAGIVKEWAPFLNRKNPNSTIFGHTANWVAKQPKSQPGSTEMQELTLELLGKGRLDSKKMQPGLIPAWFKYYVALYDNSAAFEEYLKKQGVDEAAKQAGLKRKKRHTIVPHRIGGRLGDLPNALPHFPTDDSWYWNVQVSQTSLSERFFEFGIA</sequence>
<dbReference type="InterPro" id="IPR002893">
    <property type="entry name" value="Znf_MYND"/>
</dbReference>
<comment type="caution">
    <text evidence="6">The sequence shown here is derived from an EMBL/GenBank/DDBJ whole genome shotgun (WGS) entry which is preliminary data.</text>
</comment>
<evidence type="ECO:0000256" key="3">
    <source>
        <dbReference type="ARBA" id="ARBA00022833"/>
    </source>
</evidence>
<organism evidence="6 7">
    <name type="scientific">Gymnopilus dilepis</name>
    <dbReference type="NCBI Taxonomy" id="231916"/>
    <lineage>
        <taxon>Eukaryota</taxon>
        <taxon>Fungi</taxon>
        <taxon>Dikarya</taxon>
        <taxon>Basidiomycota</taxon>
        <taxon>Agaricomycotina</taxon>
        <taxon>Agaricomycetes</taxon>
        <taxon>Agaricomycetidae</taxon>
        <taxon>Agaricales</taxon>
        <taxon>Agaricineae</taxon>
        <taxon>Hymenogastraceae</taxon>
        <taxon>Gymnopilus</taxon>
    </lineage>
</organism>
<accession>A0A409WIM7</accession>
<dbReference type="Pfam" id="PF14737">
    <property type="entry name" value="DUF4470"/>
    <property type="match status" value="1"/>
</dbReference>
<dbReference type="GO" id="GO:0008270">
    <property type="term" value="F:zinc ion binding"/>
    <property type="evidence" value="ECO:0007669"/>
    <property type="project" value="UniProtKB-KW"/>
</dbReference>
<protein>
    <recommendedName>
        <fullName evidence="5">MYND-type domain-containing protein</fullName>
    </recommendedName>
</protein>
<keyword evidence="7" id="KW-1185">Reference proteome</keyword>
<keyword evidence="2 4" id="KW-0863">Zinc-finger</keyword>
<dbReference type="Gene3D" id="6.10.140.2220">
    <property type="match status" value="1"/>
</dbReference>
<evidence type="ECO:0000259" key="5">
    <source>
        <dbReference type="PROSITE" id="PS50865"/>
    </source>
</evidence>
<reference evidence="6 7" key="1">
    <citation type="journal article" date="2018" name="Evol. Lett.">
        <title>Horizontal gene cluster transfer increased hallucinogenic mushroom diversity.</title>
        <authorList>
            <person name="Reynolds H.T."/>
            <person name="Vijayakumar V."/>
            <person name="Gluck-Thaler E."/>
            <person name="Korotkin H.B."/>
            <person name="Matheny P.B."/>
            <person name="Slot J.C."/>
        </authorList>
    </citation>
    <scope>NUCLEOTIDE SEQUENCE [LARGE SCALE GENOMIC DNA]</scope>
    <source>
        <strain evidence="6 7">SRW20</strain>
    </source>
</reference>
<evidence type="ECO:0000256" key="2">
    <source>
        <dbReference type="ARBA" id="ARBA00022771"/>
    </source>
</evidence>
<dbReference type="Pfam" id="PF01753">
    <property type="entry name" value="zf-MYND"/>
    <property type="match status" value="1"/>
</dbReference>
<evidence type="ECO:0000313" key="7">
    <source>
        <dbReference type="Proteomes" id="UP000284706"/>
    </source>
</evidence>
<dbReference type="PROSITE" id="PS50865">
    <property type="entry name" value="ZF_MYND_2"/>
    <property type="match status" value="1"/>
</dbReference>
<dbReference type="InterPro" id="IPR027974">
    <property type="entry name" value="DUF4470"/>
</dbReference>
<dbReference type="AlphaFoldDB" id="A0A409WIM7"/>
<evidence type="ECO:0000256" key="1">
    <source>
        <dbReference type="ARBA" id="ARBA00022723"/>
    </source>
</evidence>
<feature type="domain" description="MYND-type" evidence="5">
    <location>
        <begin position="106"/>
        <end position="155"/>
    </location>
</feature>
<evidence type="ECO:0000256" key="4">
    <source>
        <dbReference type="PROSITE-ProRule" id="PRU00134"/>
    </source>
</evidence>
<dbReference type="EMBL" id="NHYE01005053">
    <property type="protein sequence ID" value="PPQ78376.1"/>
    <property type="molecule type" value="Genomic_DNA"/>
</dbReference>
<evidence type="ECO:0000313" key="6">
    <source>
        <dbReference type="EMBL" id="PPQ78376.1"/>
    </source>
</evidence>
<name>A0A409WIM7_9AGAR</name>
<dbReference type="Proteomes" id="UP000284706">
    <property type="component" value="Unassembled WGS sequence"/>
</dbReference>
<keyword evidence="3" id="KW-0862">Zinc</keyword>
<dbReference type="InParanoid" id="A0A409WIM7"/>